<gene>
    <name evidence="2" type="ORF">NDU88_004476</name>
</gene>
<evidence type="ECO:0000313" key="3">
    <source>
        <dbReference type="Proteomes" id="UP001066276"/>
    </source>
</evidence>
<dbReference type="AlphaFoldDB" id="A0AAV7LLG0"/>
<keyword evidence="3" id="KW-1185">Reference proteome</keyword>
<evidence type="ECO:0000313" key="2">
    <source>
        <dbReference type="EMBL" id="KAJ1091349.1"/>
    </source>
</evidence>
<feature type="compositionally biased region" description="Basic and acidic residues" evidence="1">
    <location>
        <begin position="57"/>
        <end position="85"/>
    </location>
</feature>
<accession>A0AAV7LLG0</accession>
<dbReference type="EMBL" id="JANPWB010000015">
    <property type="protein sequence ID" value="KAJ1091349.1"/>
    <property type="molecule type" value="Genomic_DNA"/>
</dbReference>
<dbReference type="Proteomes" id="UP001066276">
    <property type="component" value="Chromosome 11"/>
</dbReference>
<feature type="compositionally biased region" description="Low complexity" evidence="1">
    <location>
        <begin position="42"/>
        <end position="51"/>
    </location>
</feature>
<evidence type="ECO:0000256" key="1">
    <source>
        <dbReference type="SAM" id="MobiDB-lite"/>
    </source>
</evidence>
<reference evidence="2" key="1">
    <citation type="journal article" date="2022" name="bioRxiv">
        <title>Sequencing and chromosome-scale assembly of the giantPleurodeles waltlgenome.</title>
        <authorList>
            <person name="Brown T."/>
            <person name="Elewa A."/>
            <person name="Iarovenko S."/>
            <person name="Subramanian E."/>
            <person name="Araus A.J."/>
            <person name="Petzold A."/>
            <person name="Susuki M."/>
            <person name="Suzuki K.-i.T."/>
            <person name="Hayashi T."/>
            <person name="Toyoda A."/>
            <person name="Oliveira C."/>
            <person name="Osipova E."/>
            <person name="Leigh N.D."/>
            <person name="Simon A."/>
            <person name="Yun M.H."/>
        </authorList>
    </citation>
    <scope>NUCLEOTIDE SEQUENCE</scope>
    <source>
        <strain evidence="2">20211129_DDA</strain>
        <tissue evidence="2">Liver</tissue>
    </source>
</reference>
<proteinExistence type="predicted"/>
<comment type="caution">
    <text evidence="2">The sequence shown here is derived from an EMBL/GenBank/DDBJ whole genome shotgun (WGS) entry which is preliminary data.</text>
</comment>
<protein>
    <submittedName>
        <fullName evidence="2">Uncharacterized protein</fullName>
    </submittedName>
</protein>
<sequence>MCTPQLLRTEAIWRTAGAVWWHRATLELRWTRKSVARIPLQGNSGSGSCSSRTGRAAPEKWRPGEQPKEIPEKDARKKTEQDSDRVAPLIAGPATNANAVRTNASLQRTRNGSVEVVWQQERLQEARCDLEPVFQGTNVVWTTQQEGRAGGGNGLPPGSTLWTLISAARCILFLIAREVEHWNTNIRRIGILIGDWPGVPSGTSKVDMAPKSIRNIGEKVEGLVKHKQQRIAVMDPRQVGGL</sequence>
<feature type="region of interest" description="Disordered" evidence="1">
    <location>
        <begin position="39"/>
        <end position="86"/>
    </location>
</feature>
<organism evidence="2 3">
    <name type="scientific">Pleurodeles waltl</name>
    <name type="common">Iberian ribbed newt</name>
    <dbReference type="NCBI Taxonomy" id="8319"/>
    <lineage>
        <taxon>Eukaryota</taxon>
        <taxon>Metazoa</taxon>
        <taxon>Chordata</taxon>
        <taxon>Craniata</taxon>
        <taxon>Vertebrata</taxon>
        <taxon>Euteleostomi</taxon>
        <taxon>Amphibia</taxon>
        <taxon>Batrachia</taxon>
        <taxon>Caudata</taxon>
        <taxon>Salamandroidea</taxon>
        <taxon>Salamandridae</taxon>
        <taxon>Pleurodelinae</taxon>
        <taxon>Pleurodeles</taxon>
    </lineage>
</organism>
<name>A0AAV7LLG0_PLEWA</name>